<organism evidence="3 4">
    <name type="scientific">Aeromicrobium choanae</name>
    <dbReference type="NCBI Taxonomy" id="1736691"/>
    <lineage>
        <taxon>Bacteria</taxon>
        <taxon>Bacillati</taxon>
        <taxon>Actinomycetota</taxon>
        <taxon>Actinomycetes</taxon>
        <taxon>Propionibacteriales</taxon>
        <taxon>Nocardioidaceae</taxon>
        <taxon>Aeromicrobium</taxon>
    </lineage>
</organism>
<feature type="transmembrane region" description="Helical" evidence="2">
    <location>
        <begin position="267"/>
        <end position="288"/>
    </location>
</feature>
<evidence type="ECO:0000313" key="4">
    <source>
        <dbReference type="Proteomes" id="UP000191040"/>
    </source>
</evidence>
<feature type="transmembrane region" description="Helical" evidence="2">
    <location>
        <begin position="95"/>
        <end position="126"/>
    </location>
</feature>
<reference evidence="4" key="1">
    <citation type="submission" date="2017-02" db="EMBL/GenBank/DDBJ databases">
        <authorList>
            <person name="Varghese N."/>
            <person name="Submissions S."/>
        </authorList>
    </citation>
    <scope>NUCLEOTIDE SEQUENCE [LARGE SCALE GENOMIC DNA]</scope>
    <source>
        <strain evidence="4">9H-4</strain>
    </source>
</reference>
<protein>
    <submittedName>
        <fullName evidence="3">Uncharacterized protein</fullName>
    </submittedName>
</protein>
<evidence type="ECO:0000313" key="3">
    <source>
        <dbReference type="EMBL" id="SKB07847.1"/>
    </source>
</evidence>
<feature type="transmembrane region" description="Helical" evidence="2">
    <location>
        <begin position="63"/>
        <end position="83"/>
    </location>
</feature>
<dbReference type="OrthoDB" id="3743401at2"/>
<dbReference type="AlphaFoldDB" id="A0A1T4Z1C8"/>
<keyword evidence="2" id="KW-0812">Transmembrane</keyword>
<proteinExistence type="predicted"/>
<feature type="compositionally biased region" description="Low complexity" evidence="1">
    <location>
        <begin position="159"/>
        <end position="175"/>
    </location>
</feature>
<name>A0A1T4Z1C8_9ACTN</name>
<feature type="transmembrane region" description="Helical" evidence="2">
    <location>
        <begin position="294"/>
        <end position="327"/>
    </location>
</feature>
<feature type="transmembrane region" description="Helical" evidence="2">
    <location>
        <begin position="12"/>
        <end position="31"/>
    </location>
</feature>
<keyword evidence="2" id="KW-0472">Membrane</keyword>
<dbReference type="RefSeq" id="WP_078699901.1">
    <property type="nucleotide sequence ID" value="NZ_LT796768.1"/>
</dbReference>
<evidence type="ECO:0000256" key="1">
    <source>
        <dbReference type="SAM" id="MobiDB-lite"/>
    </source>
</evidence>
<dbReference type="Proteomes" id="UP000191040">
    <property type="component" value="Chromosome I"/>
</dbReference>
<accession>A0A1T4Z1C8</accession>
<feature type="transmembrane region" description="Helical" evidence="2">
    <location>
        <begin position="207"/>
        <end position="233"/>
    </location>
</feature>
<evidence type="ECO:0000256" key="2">
    <source>
        <dbReference type="SAM" id="Phobius"/>
    </source>
</evidence>
<dbReference type="EMBL" id="LT796768">
    <property type="protein sequence ID" value="SKB07847.1"/>
    <property type="molecule type" value="Genomic_DNA"/>
</dbReference>
<gene>
    <name evidence="3" type="ORF">SAMN06295964_1871</name>
</gene>
<feature type="region of interest" description="Disordered" evidence="1">
    <location>
        <begin position="147"/>
        <end position="197"/>
    </location>
</feature>
<sequence>MSTPRPRSVTLACVYGGLGGVLATVALYEALAGWGSIEVQEALRQGLEPLGADPDAVLPTLRWVVMALLVGSIAATVFSFFTARGHQSSRIGLSVLAGLGAAGFLATGVAGLLPAILGLLIVYLLWTAPAREWFAVMNGRTPLSLGTAPSVPSAPTPFTPAGQPGAPGQPAQPGQPVQPPPYDPAQHATVPQPGALPPGGRPRPVGLALLISGIAYLVGALGSGVVLLALVALRDEVTKQYEQNDLLQRQLDSAGITAGEMVTLGTWLFGGWLVISLLGLGATAWAASGAPTGWWALVVVSVVTAGFAALGLPVGLVWILGAIVVIVQLSRPEAKAWFRRA</sequence>
<keyword evidence="4" id="KW-1185">Reference proteome</keyword>
<keyword evidence="2" id="KW-1133">Transmembrane helix</keyword>
<dbReference type="STRING" id="1736691.SAMN06295964_1871"/>